<dbReference type="EMBL" id="QUMU01000005">
    <property type="protein sequence ID" value="REG32190.1"/>
    <property type="molecule type" value="Genomic_DNA"/>
</dbReference>
<evidence type="ECO:0000313" key="2">
    <source>
        <dbReference type="EMBL" id="REG32190.1"/>
    </source>
</evidence>
<dbReference type="Proteomes" id="UP000256345">
    <property type="component" value="Unassembled WGS sequence"/>
</dbReference>
<proteinExistence type="predicted"/>
<evidence type="ECO:0000259" key="1">
    <source>
        <dbReference type="Pfam" id="PF13091"/>
    </source>
</evidence>
<protein>
    <submittedName>
        <fullName evidence="2">Phospholipase D-like protein</fullName>
    </submittedName>
</protein>
<accession>A0ABX9K2Q7</accession>
<gene>
    <name evidence="2" type="ORF">ATI61_105518</name>
</gene>
<dbReference type="Gene3D" id="3.30.870.10">
    <property type="entry name" value="Endonuclease Chain A"/>
    <property type="match status" value="2"/>
</dbReference>
<keyword evidence="3" id="KW-1185">Reference proteome</keyword>
<dbReference type="Pfam" id="PF13091">
    <property type="entry name" value="PLDc_2"/>
    <property type="match status" value="1"/>
</dbReference>
<sequence>MKREGWQWLVGIASAVSLAVFHVACGSEGLEGPGQEPGPGQVSQGVSTCERRTVSGGFRTILHFNNPLVPCVAGSDSTRDLTIRNELVRLIDNVPAGSVIRGTWYSLSDTETAIPAALVRAQSRGAVVQVSVDGGAGVPAAGSAARSFFDQLTNKKICPSTTGCISSNSGAAHTKAWTFSRTTYPGETATTTYVVWVGSYNMTNGADGNGGFNNSATIYANQNLYNFVRDYLEDMYAMSPRHSDYYDTSLTPARGYYTDVSASIYVSPELNSDLVVQRIDADVWTPAAGCVVRVINPHFTYERRAVTQQLVTLKNGGCNVAVIVNHIDQTEYDRLKAAGIPMKALQVSGGDRVHDKLMAIYAKKAGSTAWAYRVYTGSHNFSEGSLTGGDDIFVRLGEESGTSHPMYDSVLAHFNDGWNSPYAVTITGAN</sequence>
<name>A0ABX9K2Q7_9BACT</name>
<evidence type="ECO:0000313" key="3">
    <source>
        <dbReference type="Proteomes" id="UP000256345"/>
    </source>
</evidence>
<organism evidence="2 3">
    <name type="scientific">Archangium gephyra</name>
    <dbReference type="NCBI Taxonomy" id="48"/>
    <lineage>
        <taxon>Bacteria</taxon>
        <taxon>Pseudomonadati</taxon>
        <taxon>Myxococcota</taxon>
        <taxon>Myxococcia</taxon>
        <taxon>Myxococcales</taxon>
        <taxon>Cystobacterineae</taxon>
        <taxon>Archangiaceae</taxon>
        <taxon>Archangium</taxon>
    </lineage>
</organism>
<dbReference type="InterPro" id="IPR025202">
    <property type="entry name" value="PLD-like_dom"/>
</dbReference>
<feature type="domain" description="Phospholipase D-like" evidence="1">
    <location>
        <begin position="292"/>
        <end position="397"/>
    </location>
</feature>
<reference evidence="2 3" key="1">
    <citation type="submission" date="2018-08" db="EMBL/GenBank/DDBJ databases">
        <title>Genomic Encyclopedia of Archaeal and Bacterial Type Strains, Phase II (KMG-II): from individual species to whole genera.</title>
        <authorList>
            <person name="Goeker M."/>
        </authorList>
    </citation>
    <scope>NUCLEOTIDE SEQUENCE [LARGE SCALE GENOMIC DNA]</scope>
    <source>
        <strain evidence="2 3">DSM 2261</strain>
    </source>
</reference>
<comment type="caution">
    <text evidence="2">The sequence shown here is derived from an EMBL/GenBank/DDBJ whole genome shotgun (WGS) entry which is preliminary data.</text>
</comment>
<dbReference type="SUPFAM" id="SSF56024">
    <property type="entry name" value="Phospholipase D/nuclease"/>
    <property type="match status" value="2"/>
</dbReference>